<accession>A0A3S4ZY74</accession>
<evidence type="ECO:0000313" key="3">
    <source>
        <dbReference type="Proteomes" id="UP000784294"/>
    </source>
</evidence>
<feature type="compositionally biased region" description="Low complexity" evidence="1">
    <location>
        <begin position="71"/>
        <end position="80"/>
    </location>
</feature>
<gene>
    <name evidence="2" type="ORF">PXEA_LOCUS16185</name>
</gene>
<comment type="caution">
    <text evidence="2">The sequence shown here is derived from an EMBL/GenBank/DDBJ whole genome shotgun (WGS) entry which is preliminary data.</text>
</comment>
<name>A0A3S4ZY74_9PLAT</name>
<feature type="compositionally biased region" description="Basic and acidic residues" evidence="1">
    <location>
        <begin position="54"/>
        <end position="70"/>
    </location>
</feature>
<proteinExistence type="predicted"/>
<organism evidence="2 3">
    <name type="scientific">Protopolystoma xenopodis</name>
    <dbReference type="NCBI Taxonomy" id="117903"/>
    <lineage>
        <taxon>Eukaryota</taxon>
        <taxon>Metazoa</taxon>
        <taxon>Spiralia</taxon>
        <taxon>Lophotrochozoa</taxon>
        <taxon>Platyhelminthes</taxon>
        <taxon>Monogenea</taxon>
        <taxon>Polyopisthocotylea</taxon>
        <taxon>Polystomatidea</taxon>
        <taxon>Polystomatidae</taxon>
        <taxon>Protopolystoma</taxon>
    </lineage>
</organism>
<evidence type="ECO:0000256" key="1">
    <source>
        <dbReference type="SAM" id="MobiDB-lite"/>
    </source>
</evidence>
<dbReference type="AlphaFoldDB" id="A0A3S4ZY74"/>
<dbReference type="EMBL" id="CAAALY010058180">
    <property type="protein sequence ID" value="VEL22745.1"/>
    <property type="molecule type" value="Genomic_DNA"/>
</dbReference>
<keyword evidence="3" id="KW-1185">Reference proteome</keyword>
<sequence length="135" mass="14839">MALFAREPETWKGQIVVGSSKLSACHVQNTKSCCRERQAGESLLHTSVKVTKKGLKDEPERADHLSDGRPTRSAARSAPRQKASSLTTVWEQDHDFIATSFSPIVGLHCRLHKCTQAFEAISCRAHVPATVAMVK</sequence>
<dbReference type="Proteomes" id="UP000784294">
    <property type="component" value="Unassembled WGS sequence"/>
</dbReference>
<reference evidence="2" key="1">
    <citation type="submission" date="2018-11" db="EMBL/GenBank/DDBJ databases">
        <authorList>
            <consortium name="Pathogen Informatics"/>
        </authorList>
    </citation>
    <scope>NUCLEOTIDE SEQUENCE</scope>
</reference>
<evidence type="ECO:0000313" key="2">
    <source>
        <dbReference type="EMBL" id="VEL22745.1"/>
    </source>
</evidence>
<feature type="region of interest" description="Disordered" evidence="1">
    <location>
        <begin position="52"/>
        <end position="87"/>
    </location>
</feature>
<protein>
    <submittedName>
        <fullName evidence="2">Uncharacterized protein</fullName>
    </submittedName>
</protein>